<keyword evidence="3 5" id="KW-0547">Nucleotide-binding</keyword>
<dbReference type="OrthoDB" id="9782201at2"/>
<dbReference type="PANTHER" id="PTHR31756">
    <property type="entry name" value="PYRUVATE, PHOSPHATE DIKINASE REGULATORY PROTEIN 1, CHLOROPLASTIC"/>
    <property type="match status" value="1"/>
</dbReference>
<evidence type="ECO:0000256" key="4">
    <source>
        <dbReference type="ARBA" id="ARBA00022777"/>
    </source>
</evidence>
<evidence type="ECO:0000313" key="6">
    <source>
        <dbReference type="EMBL" id="SIT70080.1"/>
    </source>
</evidence>
<dbReference type="GO" id="GO:0004674">
    <property type="term" value="F:protein serine/threonine kinase activity"/>
    <property type="evidence" value="ECO:0007669"/>
    <property type="project" value="UniProtKB-UniRule"/>
</dbReference>
<dbReference type="HAMAP" id="MF_01062">
    <property type="entry name" value="PSRP"/>
    <property type="match status" value="1"/>
</dbReference>
<comment type="catalytic activity">
    <reaction evidence="5">
        <text>[pyruvate, water dikinase] + ADP = [pyruvate, water dikinase]-phosphate + AMP + H(+)</text>
        <dbReference type="Rhea" id="RHEA:46020"/>
        <dbReference type="Rhea" id="RHEA-COMP:11425"/>
        <dbReference type="Rhea" id="RHEA-COMP:11426"/>
        <dbReference type="ChEBI" id="CHEBI:15378"/>
        <dbReference type="ChEBI" id="CHEBI:43176"/>
        <dbReference type="ChEBI" id="CHEBI:68546"/>
        <dbReference type="ChEBI" id="CHEBI:456215"/>
        <dbReference type="ChEBI" id="CHEBI:456216"/>
        <dbReference type="EC" id="2.7.11.33"/>
    </reaction>
</comment>
<dbReference type="NCBIfam" id="NF003742">
    <property type="entry name" value="PRK05339.1"/>
    <property type="match status" value="1"/>
</dbReference>
<comment type="similarity">
    <text evidence="5">Belongs to the pyruvate, phosphate/water dikinase regulatory protein family. PSRP subfamily.</text>
</comment>
<dbReference type="GO" id="GO:0016776">
    <property type="term" value="F:phosphotransferase activity, phosphate group as acceptor"/>
    <property type="evidence" value="ECO:0007669"/>
    <property type="project" value="UniProtKB-UniRule"/>
</dbReference>
<reference evidence="6 7" key="1">
    <citation type="submission" date="2017-01" db="EMBL/GenBank/DDBJ databases">
        <authorList>
            <person name="Mah S.A."/>
            <person name="Swanson W.J."/>
            <person name="Moy G.W."/>
            <person name="Vacquier V.D."/>
        </authorList>
    </citation>
    <scope>NUCLEOTIDE SEQUENCE [LARGE SCALE GENOMIC DNA]</scope>
    <source>
        <strain evidence="6 7">M9</strain>
    </source>
</reference>
<evidence type="ECO:0000256" key="3">
    <source>
        <dbReference type="ARBA" id="ARBA00022741"/>
    </source>
</evidence>
<evidence type="ECO:0000256" key="1">
    <source>
        <dbReference type="ARBA" id="ARBA00022527"/>
    </source>
</evidence>
<dbReference type="Pfam" id="PF03618">
    <property type="entry name" value="Kinase-PPPase"/>
    <property type="match status" value="1"/>
</dbReference>
<keyword evidence="7" id="KW-1185">Reference proteome</keyword>
<feature type="binding site" evidence="5">
    <location>
        <begin position="152"/>
        <end position="159"/>
    </location>
    <ligand>
        <name>ADP</name>
        <dbReference type="ChEBI" id="CHEBI:456216"/>
    </ligand>
</feature>
<organism evidence="6 7">
    <name type="scientific">Ectothiorhodosinus mongolicus</name>
    <dbReference type="NCBI Taxonomy" id="233100"/>
    <lineage>
        <taxon>Bacteria</taxon>
        <taxon>Pseudomonadati</taxon>
        <taxon>Pseudomonadota</taxon>
        <taxon>Gammaproteobacteria</taxon>
        <taxon>Chromatiales</taxon>
        <taxon>Ectothiorhodospiraceae</taxon>
        <taxon>Ectothiorhodosinus</taxon>
    </lineage>
</organism>
<gene>
    <name evidence="6" type="ORF">SAMN05216526_1229</name>
</gene>
<dbReference type="RefSeq" id="WP_076755617.1">
    <property type="nucleotide sequence ID" value="NZ_CP023018.1"/>
</dbReference>
<evidence type="ECO:0000256" key="5">
    <source>
        <dbReference type="HAMAP-Rule" id="MF_01062"/>
    </source>
</evidence>
<proteinExistence type="inferred from homology"/>
<evidence type="ECO:0000256" key="2">
    <source>
        <dbReference type="ARBA" id="ARBA00022679"/>
    </source>
</evidence>
<dbReference type="PANTHER" id="PTHR31756:SF3">
    <property type="entry name" value="PYRUVATE, PHOSPHATE DIKINASE REGULATORY PROTEIN 1, CHLOROPLASTIC"/>
    <property type="match status" value="1"/>
</dbReference>
<accession>A0A1R3W2F5</accession>
<protein>
    <recommendedName>
        <fullName evidence="5">Putative phosphoenolpyruvate synthase regulatory protein</fullName>
        <shortName evidence="5">PEP synthase regulatory protein</shortName>
        <shortName evidence="5">PSRP</shortName>
        <ecNumber evidence="5">2.7.11.33</ecNumber>
        <ecNumber evidence="5">2.7.4.28</ecNumber>
    </recommendedName>
    <alternativeName>
        <fullName evidence="5">Pyruvate, water dikinase regulatory protein</fullName>
    </alternativeName>
</protein>
<dbReference type="GO" id="GO:0005524">
    <property type="term" value="F:ATP binding"/>
    <property type="evidence" value="ECO:0007669"/>
    <property type="project" value="InterPro"/>
</dbReference>
<dbReference type="InterPro" id="IPR026530">
    <property type="entry name" value="PSRP"/>
</dbReference>
<dbReference type="AlphaFoldDB" id="A0A1R3W2F5"/>
<dbReference type="EC" id="2.7.4.28" evidence="5"/>
<evidence type="ECO:0000313" key="7">
    <source>
        <dbReference type="Proteomes" id="UP000223759"/>
    </source>
</evidence>
<dbReference type="GO" id="GO:0043531">
    <property type="term" value="F:ADP binding"/>
    <property type="evidence" value="ECO:0007669"/>
    <property type="project" value="UniProtKB-UniRule"/>
</dbReference>
<keyword evidence="1 5" id="KW-0723">Serine/threonine-protein kinase</keyword>
<sequence>MRRSVFYVSDGTGITAETLGHTLLTQFDQMTFCQHSLPFVVDEKKVDEAVKQINAAAKADGTRPLVFSTLVDDALRARLCTCNGAVFDFFETYTAALETELGVAALDVPGRSHGMGNVRTYSDRIDALHFAIQNDDGATTRNYPHADVILMGVSRAGKTPTCMYLALTYGIRAANYPLADGDFERGSLPMALEPFRQKLFGLTVDPERLQQIRSERRPNSHYASYEQCALELRAVEKLFRRERIPFLNITQRSVEEISAQLMQLAGLERRI</sequence>
<dbReference type="InterPro" id="IPR005177">
    <property type="entry name" value="Kinase-pyrophosphorylase"/>
</dbReference>
<dbReference type="EC" id="2.7.11.33" evidence="5"/>
<name>A0A1R3W2F5_9GAMM</name>
<keyword evidence="4 5" id="KW-0418">Kinase</keyword>
<dbReference type="EMBL" id="FTPK01000002">
    <property type="protein sequence ID" value="SIT70080.1"/>
    <property type="molecule type" value="Genomic_DNA"/>
</dbReference>
<dbReference type="Proteomes" id="UP000223759">
    <property type="component" value="Unassembled WGS sequence"/>
</dbReference>
<comment type="catalytic activity">
    <reaction evidence="5">
        <text>[pyruvate, water dikinase]-phosphate + phosphate + H(+) = [pyruvate, water dikinase] + diphosphate</text>
        <dbReference type="Rhea" id="RHEA:48580"/>
        <dbReference type="Rhea" id="RHEA-COMP:11425"/>
        <dbReference type="Rhea" id="RHEA-COMP:11426"/>
        <dbReference type="ChEBI" id="CHEBI:15378"/>
        <dbReference type="ChEBI" id="CHEBI:33019"/>
        <dbReference type="ChEBI" id="CHEBI:43176"/>
        <dbReference type="ChEBI" id="CHEBI:43474"/>
        <dbReference type="ChEBI" id="CHEBI:68546"/>
        <dbReference type="EC" id="2.7.4.28"/>
    </reaction>
</comment>
<comment type="function">
    <text evidence="5">Bifunctional serine/threonine kinase and phosphorylase involved in the regulation of the phosphoenolpyruvate synthase (PEPS) by catalyzing its phosphorylation/dephosphorylation.</text>
</comment>
<dbReference type="STRING" id="233100.SAMN05216526_1229"/>
<keyword evidence="2 5" id="KW-0808">Transferase</keyword>